<protein>
    <submittedName>
        <fullName evidence="1">Uncharacterized protein</fullName>
    </submittedName>
</protein>
<evidence type="ECO:0000313" key="1">
    <source>
        <dbReference type="EMBL" id="KAA5604884.1"/>
    </source>
</evidence>
<dbReference type="PRINTS" id="PR00313">
    <property type="entry name" value="CABNDNGRPT"/>
</dbReference>
<keyword evidence="2" id="KW-1185">Reference proteome</keyword>
<dbReference type="Pfam" id="PF00353">
    <property type="entry name" value="HemolysinCabind"/>
    <property type="match status" value="1"/>
</dbReference>
<accession>A0A5M6I9D2</accession>
<organism evidence="1 2">
    <name type="scientific">Roseospira marina</name>
    <dbReference type="NCBI Taxonomy" id="140057"/>
    <lineage>
        <taxon>Bacteria</taxon>
        <taxon>Pseudomonadati</taxon>
        <taxon>Pseudomonadota</taxon>
        <taxon>Alphaproteobacteria</taxon>
        <taxon>Rhodospirillales</taxon>
        <taxon>Rhodospirillaceae</taxon>
        <taxon>Roseospira</taxon>
    </lineage>
</organism>
<dbReference type="EMBL" id="VWPJ01000013">
    <property type="protein sequence ID" value="KAA5604884.1"/>
    <property type="molecule type" value="Genomic_DNA"/>
</dbReference>
<dbReference type="GO" id="GO:0005509">
    <property type="term" value="F:calcium ion binding"/>
    <property type="evidence" value="ECO:0007669"/>
    <property type="project" value="InterPro"/>
</dbReference>
<name>A0A5M6I9D2_9PROT</name>
<dbReference type="InterPro" id="IPR011049">
    <property type="entry name" value="Serralysin-like_metalloprot_C"/>
</dbReference>
<gene>
    <name evidence="1" type="ORF">F1188_13760</name>
</gene>
<sequence length="538" mass="54912">MATINGTFGDDTLVGTSGNDVFKGGSGNDTLTGNGGTDVFEGTVSYFGYTIHVTDLGHGDAFRIVDAPGVTVTGFSYATGVLTIDGDEDGDPVSVDVDIDNAPAGTFALTSGAGYALLTFQADGYEPPVPPAPEELTLSVEAVSQVLPEDDTPGTVQIVLTPDTAVSYTSTVAITLVAGTATDADYVILKSEVEIPAASTAPVTVDVARIVDDTLFEDSETFTVSLSAVESTVTLSQTEIPFTIADSDAPIPTVVSITAAGGDTTPSSVKYPWEHAETAESVTFTATFSDAVVNVDPSDFALAVTGSAAGRIASFRAIGATTVEIVVDSLSGEGTVGLDIAAGTDIRARLGGQPLDPTEPATDDVLSVVRSAVPSTPASVVDPLRVIVSGDETVTLDIQGPVSVVSGVPFQAAYYLYENPDVAAAIAAGAVPDAATHFARFGLTEGRAPNPLFDESWYLEHNADVAAAVAAGSIASGLQHYALSGAGENRAPSAMFDPQAYRDANPDVADAGVDPVLHFLLNGASEGRVGYLVDGWSG</sequence>
<dbReference type="AlphaFoldDB" id="A0A5M6I9D2"/>
<dbReference type="SUPFAM" id="SSF141072">
    <property type="entry name" value="CalX-like"/>
    <property type="match status" value="1"/>
</dbReference>
<dbReference type="OrthoDB" id="115878at2"/>
<dbReference type="RefSeq" id="WP_150063015.1">
    <property type="nucleotide sequence ID" value="NZ_JACHII010000012.1"/>
</dbReference>
<proteinExistence type="predicted"/>
<dbReference type="Proteomes" id="UP000324065">
    <property type="component" value="Unassembled WGS sequence"/>
</dbReference>
<dbReference type="InterPro" id="IPR001343">
    <property type="entry name" value="Hemolysn_Ca-bd"/>
</dbReference>
<comment type="caution">
    <text evidence="1">The sequence shown here is derived from an EMBL/GenBank/DDBJ whole genome shotgun (WGS) entry which is preliminary data.</text>
</comment>
<dbReference type="Gene3D" id="2.60.40.2030">
    <property type="match status" value="1"/>
</dbReference>
<reference evidence="1 2" key="1">
    <citation type="submission" date="2019-09" db="EMBL/GenBank/DDBJ databases">
        <title>Genome sequence of Roseospira marina, one of the more divergent members of the non-sulfur purple photosynthetic bacterial family, the Rhodospirillaceae.</title>
        <authorList>
            <person name="Meyer T."/>
            <person name="Kyndt J."/>
        </authorList>
    </citation>
    <scope>NUCLEOTIDE SEQUENCE [LARGE SCALE GENOMIC DNA]</scope>
    <source>
        <strain evidence="1 2">DSM 15113</strain>
    </source>
</reference>
<dbReference type="SUPFAM" id="SSF51120">
    <property type="entry name" value="beta-Roll"/>
    <property type="match status" value="1"/>
</dbReference>
<dbReference type="Gene3D" id="2.150.10.10">
    <property type="entry name" value="Serralysin-like metalloprotease, C-terminal"/>
    <property type="match status" value="1"/>
</dbReference>
<evidence type="ECO:0000313" key="2">
    <source>
        <dbReference type="Proteomes" id="UP000324065"/>
    </source>
</evidence>
<dbReference type="InterPro" id="IPR038081">
    <property type="entry name" value="CalX-like_sf"/>
</dbReference>